<dbReference type="PANTHER" id="PTHR30189:SF1">
    <property type="entry name" value="LPS-ASSEMBLY PROTEIN LPTD"/>
    <property type="match status" value="1"/>
</dbReference>
<dbReference type="STRING" id="865938.Weevi_1445"/>
<dbReference type="EMBL" id="CP002455">
    <property type="protein sequence ID" value="ADX68146.1"/>
    <property type="molecule type" value="Genomic_DNA"/>
</dbReference>
<reference evidence="2 3" key="1">
    <citation type="journal article" date="2011" name="Stand. Genomic Sci.">
        <title>Complete genome sequence of Weeksella virosa type strain (9751).</title>
        <authorList>
            <person name="Lang E."/>
            <person name="Teshima H."/>
            <person name="Lucas S."/>
            <person name="Lapidus A."/>
            <person name="Hammon N."/>
            <person name="Deshpande S."/>
            <person name="Nolan M."/>
            <person name="Cheng J.F."/>
            <person name="Pitluck S."/>
            <person name="Liolios K."/>
            <person name="Pagani I."/>
            <person name="Mikhailova N."/>
            <person name="Ivanova N."/>
            <person name="Mavromatis K."/>
            <person name="Pati A."/>
            <person name="Tapia R."/>
            <person name="Han C."/>
            <person name="Goodwin L."/>
            <person name="Chen A."/>
            <person name="Palaniappan K."/>
            <person name="Land M."/>
            <person name="Hauser L."/>
            <person name="Chang Y.J."/>
            <person name="Jeffries C.D."/>
            <person name="Brambilla E.M."/>
            <person name="Kopitz M."/>
            <person name="Rohde M."/>
            <person name="Goker M."/>
            <person name="Tindall B.J."/>
            <person name="Detter J.C."/>
            <person name="Woyke T."/>
            <person name="Bristow J."/>
            <person name="Eisen J.A."/>
            <person name="Markowitz V."/>
            <person name="Hugenholtz P."/>
            <person name="Klenk H.P."/>
            <person name="Kyrpides N.C."/>
        </authorList>
    </citation>
    <scope>NUCLEOTIDE SEQUENCE [LARGE SCALE GENOMIC DNA]</scope>
    <source>
        <strain evidence="3">ATCC 43766 / DSM 16922 / JCM 21250 / NBRC 16016 / NCTC 11634 / CL345/78</strain>
    </source>
</reference>
<proteinExistence type="predicted"/>
<protein>
    <recommendedName>
        <fullName evidence="1">LPS-assembly protein LptD central domain-containing protein</fullName>
    </recommendedName>
</protein>
<name>F0NYE9_WEEVC</name>
<reference evidence="3" key="2">
    <citation type="journal article" date="2011" name="Stand. Genomic Sci.">
        <title>Complete genome sequence of Weeksella virosa type strain (9751T).</title>
        <authorList>
            <person name="Lang E."/>
            <person name="Teshima H."/>
            <person name="Lucas S."/>
            <person name="Lapidus A."/>
            <person name="Hammon N."/>
            <person name="Deshpande S."/>
            <person name="Nolan M."/>
            <person name="Cheng J."/>
            <person name="Pitluck S."/>
            <person name="Liolios K."/>
            <person name="Pagani I."/>
            <person name="Mikhailova N."/>
            <person name="Ivanova N."/>
            <person name="Mavromatis K."/>
            <person name="Pati A."/>
            <person name="Tapia R."/>
            <person name="Han C."/>
            <person name="Goodwin L."/>
            <person name="Chen A."/>
            <person name="Palaniappan K."/>
            <person name="Land M."/>
            <person name="Hauser L."/>
            <person name="Chang Y."/>
            <person name="Jeffries C."/>
            <person name="Brambilla E."/>
            <person name="Kopitz M."/>
            <person name="Rohde M."/>
            <person name="Goker M."/>
            <person name="Tindall B."/>
            <person name="Detter J."/>
            <person name="Woyke T."/>
            <person name="Bristow J."/>
            <person name="Eisen J."/>
            <person name="Markowitz V."/>
            <person name="Hugenholtz P."/>
            <person name="Klenk H."/>
            <person name="Kyrpides N."/>
        </authorList>
    </citation>
    <scope>NUCLEOTIDE SEQUENCE [LARGE SCALE GENOMIC DNA]</scope>
    <source>
        <strain evidence="3">ATCC 43766 / DSM 16922 / JCM 21250 / NBRC 16016 / NCTC 11634 / CL345/78</strain>
    </source>
</reference>
<sequence>MFSNAFKHIIFCSPFLVCTISYGQMQEMDTQKSSQNSIKLDTIIPVKKSKLEHTVVRSSDDEVHDRKKNITYLLRQAKVDYEDMKIEADYIEIDWNTGDVYAEGKRDSIGNVTERTKFKQGANEFEQEAFKVNFKTKMGIAYNIRLNEDEGVIVADRVKRINDSVMYLSRADYTTDTFFKEGKTNEPDYVLRTTRGKLIDKKEEGEKLLITGPTNMRIYDIPTPLALPFAYIPMGSKRAAGILLPSFGERADVGFYLDGLGYYMPIGEYLDLELQTRFYTKGSWGVNLMSRYKVNYRFQGSFAGSYENRITGIKGLNADTPGGIRDPRNIFTQSKLYNIRWQHSQDQKSNPYFNFSASVNFSSSQYYQQSIRNSNYLSGDVYNNTANSNISLRKSFENLPITMTLDASHSQNYQTGRIDLTLPRFTMNMSRQFPFAPKTGLKKGLLHNLAVTYGLSAANQIGTTDDTFFTDVMWREQMRTGVQHKVDLSTNVTLANYFPLTLSANYHEVWALNNTRKYWDENSETVIAERLNGFYRYGNINTSASVSTSLYGTWLAKDKDAKIQGIRHVLTPSFGYSFSPNTGAKYIGVYGQPDSNSANSALQYHNYNFFENTLYGLPNTQVTNALNFSLSNNLELKVRDEKEKSGYRKIKIFDYLNFSTAYNFAADEFRLSPISMSGSTSLLGRNMKLNFSATFDPYKIQFAEGSRFGTRIDELGAFRVSAFNINTGYTFDNNTFGGKKFDAKNYKKQGTILDEVFYFDEEDYAQFSIPWSFGVNLGYTYAKGLSREATQNASMAMTASVSPSPYWQISANGTYDLVNKELVGTRISLARDLRSFNFTFSWIPVGVYKTWDFFIGIKASILSDAVKYEQQSSNQLFNTVGF</sequence>
<dbReference type="OrthoDB" id="9802320at2"/>
<dbReference type="InterPro" id="IPR050218">
    <property type="entry name" value="LptD"/>
</dbReference>
<dbReference type="eggNOG" id="COG1452">
    <property type="taxonomic scope" value="Bacteria"/>
</dbReference>
<dbReference type="InterPro" id="IPR045659">
    <property type="entry name" value="LptD_2"/>
</dbReference>
<dbReference type="PANTHER" id="PTHR30189">
    <property type="entry name" value="LPS-ASSEMBLY PROTEIN"/>
    <property type="match status" value="1"/>
</dbReference>
<accession>F0NYE9</accession>
<gene>
    <name evidence="2" type="ordered locus">Weevi_1445</name>
</gene>
<dbReference type="Proteomes" id="UP000008641">
    <property type="component" value="Chromosome"/>
</dbReference>
<dbReference type="KEGG" id="wvi:Weevi_1445"/>
<evidence type="ECO:0000313" key="3">
    <source>
        <dbReference type="Proteomes" id="UP000008641"/>
    </source>
</evidence>
<evidence type="ECO:0000313" key="2">
    <source>
        <dbReference type="EMBL" id="ADX68146.1"/>
    </source>
</evidence>
<dbReference type="GO" id="GO:0009279">
    <property type="term" value="C:cell outer membrane"/>
    <property type="evidence" value="ECO:0007669"/>
    <property type="project" value="TreeGrafter"/>
</dbReference>
<dbReference type="AlphaFoldDB" id="F0NYE9"/>
<organism evidence="2 3">
    <name type="scientific">Weeksella virosa (strain ATCC 43766 / DSM 16922 / JCM 21250 / CCUG 30538 / CDC 9751 / IAM 14551 / NBRC 16016 / NCTC 11634 / CL345/78)</name>
    <dbReference type="NCBI Taxonomy" id="865938"/>
    <lineage>
        <taxon>Bacteria</taxon>
        <taxon>Pseudomonadati</taxon>
        <taxon>Bacteroidota</taxon>
        <taxon>Flavobacteriia</taxon>
        <taxon>Flavobacteriales</taxon>
        <taxon>Weeksellaceae</taxon>
        <taxon>Weeksella</taxon>
    </lineage>
</organism>
<evidence type="ECO:0000259" key="1">
    <source>
        <dbReference type="Pfam" id="PF19838"/>
    </source>
</evidence>
<dbReference type="Pfam" id="PF19838">
    <property type="entry name" value="LptD_2"/>
    <property type="match status" value="1"/>
</dbReference>
<dbReference type="GO" id="GO:1990351">
    <property type="term" value="C:transporter complex"/>
    <property type="evidence" value="ECO:0007669"/>
    <property type="project" value="TreeGrafter"/>
</dbReference>
<feature type="domain" description="LPS-assembly protein LptD central" evidence="1">
    <location>
        <begin position="210"/>
        <end position="698"/>
    </location>
</feature>
<keyword evidence="3" id="KW-1185">Reference proteome</keyword>
<dbReference type="HOGENOM" id="CLU_007637_0_0_10"/>